<reference evidence="3 4" key="1">
    <citation type="submission" date="2019-08" db="EMBL/GenBank/DDBJ databases">
        <title>Draft genome for granaticin producer strain Streptomyces parvus C05.</title>
        <authorList>
            <person name="Gonzalez-Pimentel J.L."/>
        </authorList>
    </citation>
    <scope>NUCLEOTIDE SEQUENCE [LARGE SCALE GENOMIC DNA]</scope>
    <source>
        <strain evidence="3 4">C05</strain>
    </source>
</reference>
<gene>
    <name evidence="3" type="ORF">FY004_30315</name>
</gene>
<dbReference type="RefSeq" id="WP_148904424.1">
    <property type="nucleotide sequence ID" value="NZ_VSZQ01000219.1"/>
</dbReference>
<dbReference type="Proteomes" id="UP000323242">
    <property type="component" value="Unassembled WGS sequence"/>
</dbReference>
<proteinExistence type="predicted"/>
<evidence type="ECO:0000313" key="4">
    <source>
        <dbReference type="Proteomes" id="UP000323242"/>
    </source>
</evidence>
<evidence type="ECO:0000256" key="1">
    <source>
        <dbReference type="SAM" id="MobiDB-lite"/>
    </source>
</evidence>
<evidence type="ECO:0008006" key="5">
    <source>
        <dbReference type="Google" id="ProtNLM"/>
    </source>
</evidence>
<dbReference type="EMBL" id="VSZQ01000219">
    <property type="protein sequence ID" value="TYR51929.1"/>
    <property type="molecule type" value="Genomic_DNA"/>
</dbReference>
<feature type="chain" id="PRO_5022697433" description="Secreted protein" evidence="2">
    <location>
        <begin position="31"/>
        <end position="550"/>
    </location>
</feature>
<keyword evidence="2" id="KW-0732">Signal</keyword>
<evidence type="ECO:0000256" key="2">
    <source>
        <dbReference type="SAM" id="SignalP"/>
    </source>
</evidence>
<comment type="caution">
    <text evidence="3">The sequence shown here is derived from an EMBL/GenBank/DDBJ whole genome shotgun (WGS) entry which is preliminary data.</text>
</comment>
<name>A0A5D4IIN3_9ACTN</name>
<protein>
    <recommendedName>
        <fullName evidence="5">Secreted protein</fullName>
    </recommendedName>
</protein>
<sequence length="550" mass="59668">MPRSRIRRTGLAATAAALLAFTGLSLPAQADETPPPVPQNLIQDPPVTKAEAPPVGVQEWAGPGGAADPGEFTLGPGVMNATTTSRVKRLDAVLPKQGVQNLLAAANRTITPWCSRDPFNTAPDPDLKYCLQDDDSTSHEWIPQAMTGVSDAKDNELYGSAGNIQLFASYDNNDPGRDNNQDKYGDCTEAEAKKRDSCNQKGIRITFVQSRTNPATGSPEVKYRHVLLGWTYINSANHVSFDGVHSAEGDPDADPNKFMQNGVHAGGMVWYGHFLYVADTRNGIRVFDMEKIMDLDPDGDGKAGDTMGKDGADDKTTTANVEDKSKVGRHNNVWYSYGYRYVMPQVAAWKFRAAQKNPTAKAHKYKCATTGRPKASYLSLDRSTVPDRLLLGEYCRPAGSTTYPSTGRIASYPIAALEGRTNDVKAEGWANYLPLATGGAQGAVAHDGTLYVNESKGTDEPSNLWRYKWVGGELSTEGRAAIKTATGAEDLYYERGAGRLWSASEHWEGAVNAKLAEEGKSEECLTGPTSAHICQRVLYAHKLSWVNSQP</sequence>
<dbReference type="AlphaFoldDB" id="A0A5D4IIN3"/>
<evidence type="ECO:0000313" key="3">
    <source>
        <dbReference type="EMBL" id="TYR51929.1"/>
    </source>
</evidence>
<feature type="region of interest" description="Disordered" evidence="1">
    <location>
        <begin position="298"/>
        <end position="319"/>
    </location>
</feature>
<accession>A0A5D4IIN3</accession>
<keyword evidence="4" id="KW-1185">Reference proteome</keyword>
<feature type="signal peptide" evidence="2">
    <location>
        <begin position="1"/>
        <end position="30"/>
    </location>
</feature>
<organism evidence="3 4">
    <name type="scientific">Streptomyces parvus</name>
    <dbReference type="NCBI Taxonomy" id="66428"/>
    <lineage>
        <taxon>Bacteria</taxon>
        <taxon>Bacillati</taxon>
        <taxon>Actinomycetota</taxon>
        <taxon>Actinomycetes</taxon>
        <taxon>Kitasatosporales</taxon>
        <taxon>Streptomycetaceae</taxon>
        <taxon>Streptomyces</taxon>
    </lineage>
</organism>